<evidence type="ECO:0000256" key="1">
    <source>
        <dbReference type="ARBA" id="ARBA00004479"/>
    </source>
</evidence>
<dbReference type="GO" id="GO:0050839">
    <property type="term" value="F:cell adhesion molecule binding"/>
    <property type="evidence" value="ECO:0007669"/>
    <property type="project" value="TreeGrafter"/>
</dbReference>
<evidence type="ECO:0000256" key="3">
    <source>
        <dbReference type="ARBA" id="ARBA00023157"/>
    </source>
</evidence>
<dbReference type="PROSITE" id="PS50835">
    <property type="entry name" value="IG_LIKE"/>
    <property type="match status" value="1"/>
</dbReference>
<dbReference type="SMART" id="SM00060">
    <property type="entry name" value="FN3"/>
    <property type="match status" value="1"/>
</dbReference>
<evidence type="ECO:0000313" key="10">
    <source>
        <dbReference type="Proteomes" id="UP001208570"/>
    </source>
</evidence>
<evidence type="ECO:0000256" key="2">
    <source>
        <dbReference type="ARBA" id="ARBA00023136"/>
    </source>
</evidence>
<keyword evidence="6" id="KW-0812">Transmembrane</keyword>
<comment type="subcellular location">
    <subcellularLocation>
        <location evidence="1">Membrane</location>
        <topology evidence="1">Single-pass type I membrane protein</topology>
    </subcellularLocation>
</comment>
<dbReference type="Gene3D" id="2.60.40.10">
    <property type="entry name" value="Immunoglobulins"/>
    <property type="match status" value="3"/>
</dbReference>
<evidence type="ECO:0000256" key="5">
    <source>
        <dbReference type="ARBA" id="ARBA00023319"/>
    </source>
</evidence>
<dbReference type="InterPro" id="IPR003599">
    <property type="entry name" value="Ig_sub"/>
</dbReference>
<evidence type="ECO:0000259" key="8">
    <source>
        <dbReference type="PROSITE" id="PS50853"/>
    </source>
</evidence>
<keyword evidence="4" id="KW-0325">Glycoprotein</keyword>
<keyword evidence="3" id="KW-1015">Disulfide bond</keyword>
<dbReference type="InterPro" id="IPR036179">
    <property type="entry name" value="Ig-like_dom_sf"/>
</dbReference>
<keyword evidence="6" id="KW-1133">Transmembrane helix</keyword>
<dbReference type="AlphaFoldDB" id="A0AAD9MQX4"/>
<dbReference type="PROSITE" id="PS50853">
    <property type="entry name" value="FN3"/>
    <property type="match status" value="1"/>
</dbReference>
<gene>
    <name evidence="9" type="ORF">LSH36_1655g00014</name>
</gene>
<evidence type="ECO:0000256" key="4">
    <source>
        <dbReference type="ARBA" id="ARBA00023180"/>
    </source>
</evidence>
<dbReference type="InterPro" id="IPR013783">
    <property type="entry name" value="Ig-like_fold"/>
</dbReference>
<dbReference type="EMBL" id="JAODUP010001655">
    <property type="protein sequence ID" value="KAK2139689.1"/>
    <property type="molecule type" value="Genomic_DNA"/>
</dbReference>
<sequence length="652" mass="73512">MIFYLNEFRHFIELPTTPDIIGNISVKENSSLTLWCHSESTSLPPEYRYLSNMEYYWSGVYNGTGSNITTALLSREQHRSEIMCTAREQGTSGLLSVNYSVILNILYWPWSILFISPGDTSDIADVIEETTFVNRTCIADCNPDCSYIWINNTNGVNISYTPLLDLSKPDRYDAGSYSCKAYNKYGELNKIFALNIRFSPSISITTSNCSEIVEKDNMTFSCNVTSNPVSDIKLYNMTDNNMLFTWNSANKGEYQFLNILCLDTGEYMFTAKNDIPDEHYIMKNTAYIEVMCAPRKSYQFPENDVHCVPLGNNYTLEIGIISNPYPLVTSQSWSFVDYNGTLHDNLPDNVDVSFHPGVERLTIIVKLIITDAKSINYGNYCLVADNNYGNMTPVVLSVLPEGPPMPPSAPRLMDITAISIKINWTAGFNGGFEQRFTVLYKGEGNDIEHQVKVDTNQEVNKGDIVVYTLKDDTTVQSNTSYSIRIKAENDFQDSSVTYGEPAKFKTLVKAIFTKDPEITIIEDRAEIHFIISGSLTQILEENCVKDTAICHKANITVPTNQYLRSTQVPDIYDFTVDVPLADPEETEFIFSFWMYDGDDLLYQDANTIPIDITGRNIGMIVGVVIAVVLAVAVPVIFIILWKRGILPKSKFK</sequence>
<protein>
    <submittedName>
        <fullName evidence="9">Uncharacterized protein</fullName>
    </submittedName>
</protein>
<keyword evidence="5" id="KW-0393">Immunoglobulin domain</keyword>
<evidence type="ECO:0000256" key="6">
    <source>
        <dbReference type="SAM" id="Phobius"/>
    </source>
</evidence>
<dbReference type="InterPro" id="IPR003961">
    <property type="entry name" value="FN3_dom"/>
</dbReference>
<organism evidence="9 10">
    <name type="scientific">Paralvinella palmiformis</name>
    <dbReference type="NCBI Taxonomy" id="53620"/>
    <lineage>
        <taxon>Eukaryota</taxon>
        <taxon>Metazoa</taxon>
        <taxon>Spiralia</taxon>
        <taxon>Lophotrochozoa</taxon>
        <taxon>Annelida</taxon>
        <taxon>Polychaeta</taxon>
        <taxon>Sedentaria</taxon>
        <taxon>Canalipalpata</taxon>
        <taxon>Terebellida</taxon>
        <taxon>Terebelliformia</taxon>
        <taxon>Alvinellidae</taxon>
        <taxon>Paralvinella</taxon>
    </lineage>
</organism>
<accession>A0AAD9MQX4</accession>
<dbReference type="GO" id="GO:0005886">
    <property type="term" value="C:plasma membrane"/>
    <property type="evidence" value="ECO:0007669"/>
    <property type="project" value="TreeGrafter"/>
</dbReference>
<dbReference type="GO" id="GO:0005911">
    <property type="term" value="C:cell-cell junction"/>
    <property type="evidence" value="ECO:0007669"/>
    <property type="project" value="TreeGrafter"/>
</dbReference>
<dbReference type="Proteomes" id="UP001208570">
    <property type="component" value="Unassembled WGS sequence"/>
</dbReference>
<keyword evidence="10" id="KW-1185">Reference proteome</keyword>
<comment type="caution">
    <text evidence="9">The sequence shown here is derived from an EMBL/GenBank/DDBJ whole genome shotgun (WGS) entry which is preliminary data.</text>
</comment>
<reference evidence="9" key="1">
    <citation type="journal article" date="2023" name="Mol. Biol. Evol.">
        <title>Third-Generation Sequencing Reveals the Adaptive Role of the Epigenome in Three Deep-Sea Polychaetes.</title>
        <authorList>
            <person name="Perez M."/>
            <person name="Aroh O."/>
            <person name="Sun Y."/>
            <person name="Lan Y."/>
            <person name="Juniper S.K."/>
            <person name="Young C.R."/>
            <person name="Angers B."/>
            <person name="Qian P.Y."/>
        </authorList>
    </citation>
    <scope>NUCLEOTIDE SEQUENCE</scope>
    <source>
        <strain evidence="9">P08H-3</strain>
    </source>
</reference>
<dbReference type="SUPFAM" id="SSF49265">
    <property type="entry name" value="Fibronectin type III"/>
    <property type="match status" value="1"/>
</dbReference>
<dbReference type="PANTHER" id="PTHR11640:SF31">
    <property type="entry name" value="IRREGULAR CHIASM C-ROUGHEST PROTEIN-RELATED"/>
    <property type="match status" value="1"/>
</dbReference>
<dbReference type="GO" id="GO:0098609">
    <property type="term" value="P:cell-cell adhesion"/>
    <property type="evidence" value="ECO:0007669"/>
    <property type="project" value="TreeGrafter"/>
</dbReference>
<dbReference type="InterPro" id="IPR051275">
    <property type="entry name" value="Cell_adhesion_signaling"/>
</dbReference>
<evidence type="ECO:0000259" key="7">
    <source>
        <dbReference type="PROSITE" id="PS50835"/>
    </source>
</evidence>
<dbReference type="InterPro" id="IPR007110">
    <property type="entry name" value="Ig-like_dom"/>
</dbReference>
<dbReference type="SMART" id="SM00409">
    <property type="entry name" value="IG"/>
    <property type="match status" value="3"/>
</dbReference>
<name>A0AAD9MQX4_9ANNE</name>
<dbReference type="PANTHER" id="PTHR11640">
    <property type="entry name" value="NEPHRIN"/>
    <property type="match status" value="1"/>
</dbReference>
<proteinExistence type="predicted"/>
<feature type="domain" description="Fibronectin type-III" evidence="8">
    <location>
        <begin position="406"/>
        <end position="509"/>
    </location>
</feature>
<dbReference type="SUPFAM" id="SSF48726">
    <property type="entry name" value="Immunoglobulin"/>
    <property type="match status" value="3"/>
</dbReference>
<feature type="transmembrane region" description="Helical" evidence="6">
    <location>
        <begin position="617"/>
        <end position="641"/>
    </location>
</feature>
<dbReference type="CDD" id="cd00063">
    <property type="entry name" value="FN3"/>
    <property type="match status" value="1"/>
</dbReference>
<dbReference type="InterPro" id="IPR036116">
    <property type="entry name" value="FN3_sf"/>
</dbReference>
<keyword evidence="2 6" id="KW-0472">Membrane</keyword>
<evidence type="ECO:0000313" key="9">
    <source>
        <dbReference type="EMBL" id="KAK2139689.1"/>
    </source>
</evidence>
<feature type="domain" description="Ig-like" evidence="7">
    <location>
        <begin position="109"/>
        <end position="195"/>
    </location>
</feature>